<dbReference type="InterPro" id="IPR034660">
    <property type="entry name" value="DinB/YfiT-like"/>
</dbReference>
<dbReference type="Pfam" id="PF05163">
    <property type="entry name" value="DinB"/>
    <property type="match status" value="1"/>
</dbReference>
<keyword evidence="2 3" id="KW-0479">Metal-binding</keyword>
<reference evidence="4 5" key="1">
    <citation type="submission" date="2018-02" db="EMBL/GenBank/DDBJ databases">
        <title>The draft genome of Sphingobacterium gobiense H7.</title>
        <authorList>
            <person name="Li L."/>
            <person name="Liu L."/>
            <person name="Zhang X."/>
            <person name="Wang T."/>
            <person name="Liang L."/>
        </authorList>
    </citation>
    <scope>NUCLEOTIDE SEQUENCE [LARGE SCALE GENOMIC DNA]</scope>
    <source>
        <strain evidence="4 5">ACCC 05757</strain>
    </source>
</reference>
<dbReference type="PANTHER" id="PTHR37302:SF3">
    <property type="entry name" value="DAMAGE-INDUCIBLE PROTEIN DINB"/>
    <property type="match status" value="1"/>
</dbReference>
<gene>
    <name evidence="4" type="ORF">C5749_06355</name>
</gene>
<dbReference type="PANTHER" id="PTHR37302">
    <property type="entry name" value="SLR1116 PROTEIN"/>
    <property type="match status" value="1"/>
</dbReference>
<dbReference type="EMBL" id="PVBS01000001">
    <property type="protein sequence ID" value="PRD56839.1"/>
    <property type="molecule type" value="Genomic_DNA"/>
</dbReference>
<dbReference type="InterPro" id="IPR007837">
    <property type="entry name" value="DinB"/>
</dbReference>
<evidence type="ECO:0000256" key="1">
    <source>
        <dbReference type="ARBA" id="ARBA00008635"/>
    </source>
</evidence>
<sequence length="147" mass="17581">MVQFFKELFDYNHECNQKLAQAIIFLREQLPEKVVGLYSHILDAHQIWNNRIDPREKTFGVWQIHDTADFINLDLKNYRHSLSILERSDLTQVINYKNSTGRHFNSSIRDIVFHVINHSTYHRAQIATEFRQSSLDPLMTDYIMMKR</sequence>
<evidence type="ECO:0000313" key="5">
    <source>
        <dbReference type="Proteomes" id="UP000238642"/>
    </source>
</evidence>
<comment type="similarity">
    <text evidence="1">Belongs to the DinB family.</text>
</comment>
<name>A0A2S9JU99_9SPHI</name>
<protein>
    <submittedName>
        <fullName evidence="4">Damage-inducible protein DinB</fullName>
    </submittedName>
</protein>
<feature type="binding site" evidence="3">
    <location>
        <position position="122"/>
    </location>
    <ligand>
        <name>a divalent metal cation</name>
        <dbReference type="ChEBI" id="CHEBI:60240"/>
    </ligand>
</feature>
<keyword evidence="5" id="KW-1185">Reference proteome</keyword>
<proteinExistence type="inferred from homology"/>
<evidence type="ECO:0000313" key="4">
    <source>
        <dbReference type="EMBL" id="PRD56839.1"/>
    </source>
</evidence>
<dbReference type="Proteomes" id="UP000238642">
    <property type="component" value="Unassembled WGS sequence"/>
</dbReference>
<dbReference type="AlphaFoldDB" id="A0A2S9JU99"/>
<organism evidence="4 5">
    <name type="scientific">Sphingobacterium gobiense</name>
    <dbReference type="NCBI Taxonomy" id="1382456"/>
    <lineage>
        <taxon>Bacteria</taxon>
        <taxon>Pseudomonadati</taxon>
        <taxon>Bacteroidota</taxon>
        <taxon>Sphingobacteriia</taxon>
        <taxon>Sphingobacteriales</taxon>
        <taxon>Sphingobacteriaceae</taxon>
        <taxon>Sphingobacterium</taxon>
    </lineage>
</organism>
<comment type="caution">
    <text evidence="4">The sequence shown here is derived from an EMBL/GenBank/DDBJ whole genome shotgun (WGS) entry which is preliminary data.</text>
</comment>
<feature type="binding site" evidence="3">
    <location>
        <position position="118"/>
    </location>
    <ligand>
        <name>a divalent metal cation</name>
        <dbReference type="ChEBI" id="CHEBI:60240"/>
    </ligand>
</feature>
<dbReference type="OrthoDB" id="9811413at2"/>
<accession>A0A2S9JU99</accession>
<dbReference type="GO" id="GO:0046872">
    <property type="term" value="F:metal ion binding"/>
    <property type="evidence" value="ECO:0007669"/>
    <property type="project" value="UniProtKB-KW"/>
</dbReference>
<evidence type="ECO:0000256" key="2">
    <source>
        <dbReference type="ARBA" id="ARBA00022723"/>
    </source>
</evidence>
<dbReference type="Gene3D" id="1.20.120.450">
    <property type="entry name" value="dinb family like domain"/>
    <property type="match status" value="1"/>
</dbReference>
<dbReference type="SUPFAM" id="SSF109854">
    <property type="entry name" value="DinB/YfiT-like putative metalloenzymes"/>
    <property type="match status" value="1"/>
</dbReference>
<dbReference type="RefSeq" id="WP_105724044.1">
    <property type="nucleotide sequence ID" value="NZ_PVBS01000001.1"/>
</dbReference>
<evidence type="ECO:0000256" key="3">
    <source>
        <dbReference type="PIRSR" id="PIRSR607837-1"/>
    </source>
</evidence>
<feature type="binding site" evidence="3">
    <location>
        <position position="40"/>
    </location>
    <ligand>
        <name>a divalent metal cation</name>
        <dbReference type="ChEBI" id="CHEBI:60240"/>
    </ligand>
</feature>